<accession>V5FJT5</accession>
<dbReference type="PANTHER" id="PTHR22838">
    <property type="entry name" value="WD REPEAT PROTEIN 26-RELATED"/>
    <property type="match status" value="1"/>
</dbReference>
<dbReference type="PROSITE" id="PS50897">
    <property type="entry name" value="CTLH"/>
    <property type="match status" value="1"/>
</dbReference>
<evidence type="ECO:0000259" key="6">
    <source>
        <dbReference type="PROSITE" id="PS50897"/>
    </source>
</evidence>
<dbReference type="PROSITE" id="PS00678">
    <property type="entry name" value="WD_REPEATS_1"/>
    <property type="match status" value="1"/>
</dbReference>
<dbReference type="GO" id="GO:0034657">
    <property type="term" value="C:GID complex"/>
    <property type="evidence" value="ECO:0007669"/>
    <property type="project" value="TreeGrafter"/>
</dbReference>
<feature type="compositionally biased region" description="Low complexity" evidence="5">
    <location>
        <begin position="438"/>
        <end position="452"/>
    </location>
</feature>
<organism evidence="7 8">
    <name type="scientific">Byssochlamys spectabilis (strain No. 5 / NBRC 109023)</name>
    <name type="common">Paecilomyces variotii</name>
    <dbReference type="NCBI Taxonomy" id="1356009"/>
    <lineage>
        <taxon>Eukaryota</taxon>
        <taxon>Fungi</taxon>
        <taxon>Dikarya</taxon>
        <taxon>Ascomycota</taxon>
        <taxon>Pezizomycotina</taxon>
        <taxon>Eurotiomycetes</taxon>
        <taxon>Eurotiomycetidae</taxon>
        <taxon>Eurotiales</taxon>
        <taxon>Thermoascaceae</taxon>
        <taxon>Paecilomyces</taxon>
    </lineage>
</organism>
<dbReference type="InterPro" id="IPR036812">
    <property type="entry name" value="NAD(P)_OxRdtase_dom_sf"/>
</dbReference>
<dbReference type="SMART" id="SM00668">
    <property type="entry name" value="CTLH"/>
    <property type="match status" value="1"/>
</dbReference>
<dbReference type="InterPro" id="IPR036322">
    <property type="entry name" value="WD40_repeat_dom_sf"/>
</dbReference>
<feature type="compositionally biased region" description="Polar residues" evidence="5">
    <location>
        <begin position="520"/>
        <end position="535"/>
    </location>
</feature>
<feature type="compositionally biased region" description="Polar residues" evidence="5">
    <location>
        <begin position="561"/>
        <end position="575"/>
    </location>
</feature>
<evidence type="ECO:0000256" key="2">
    <source>
        <dbReference type="ARBA" id="ARBA00022737"/>
    </source>
</evidence>
<dbReference type="Pfam" id="PF00400">
    <property type="entry name" value="WD40"/>
    <property type="match status" value="5"/>
</dbReference>
<dbReference type="InterPro" id="IPR015943">
    <property type="entry name" value="WD40/YVTN_repeat-like_dom_sf"/>
</dbReference>
<evidence type="ECO:0000256" key="3">
    <source>
        <dbReference type="ARBA" id="ARBA00023002"/>
    </source>
</evidence>
<keyword evidence="1 4" id="KW-0853">WD repeat</keyword>
<dbReference type="SMART" id="SM00320">
    <property type="entry name" value="WD40"/>
    <property type="match status" value="7"/>
</dbReference>
<dbReference type="eggNOG" id="KOG1575">
    <property type="taxonomic scope" value="Eukaryota"/>
</dbReference>
<dbReference type="InterPro" id="IPR001680">
    <property type="entry name" value="WD40_rpt"/>
</dbReference>
<dbReference type="AlphaFoldDB" id="V5FJT5"/>
<evidence type="ECO:0000256" key="4">
    <source>
        <dbReference type="PROSITE-ProRule" id="PRU00221"/>
    </source>
</evidence>
<protein>
    <recommendedName>
        <fullName evidence="6">CTLH domain-containing protein</fullName>
    </recommendedName>
</protein>
<dbReference type="Gene3D" id="3.20.20.100">
    <property type="entry name" value="NADP-dependent oxidoreductase domain"/>
    <property type="match status" value="1"/>
</dbReference>
<feature type="repeat" description="WD" evidence="4">
    <location>
        <begin position="850"/>
        <end position="891"/>
    </location>
</feature>
<feature type="repeat" description="WD" evidence="4">
    <location>
        <begin position="1037"/>
        <end position="1061"/>
    </location>
</feature>
<dbReference type="InterPro" id="IPR006595">
    <property type="entry name" value="CTLH_C"/>
</dbReference>
<dbReference type="InParanoid" id="V5FJT5"/>
<feature type="repeat" description="WD" evidence="4">
    <location>
        <begin position="808"/>
        <end position="849"/>
    </location>
</feature>
<evidence type="ECO:0000256" key="5">
    <source>
        <dbReference type="SAM" id="MobiDB-lite"/>
    </source>
</evidence>
<dbReference type="CDD" id="cd00200">
    <property type="entry name" value="WD40"/>
    <property type="match status" value="1"/>
</dbReference>
<dbReference type="HOGENOM" id="CLU_283561_0_0_1"/>
<keyword evidence="8" id="KW-1185">Reference proteome</keyword>
<keyword evidence="3" id="KW-0560">Oxidoreductase</keyword>
<gene>
    <name evidence="7" type="ORF">PVAR5_0604</name>
</gene>
<dbReference type="PANTHER" id="PTHR22838:SF0">
    <property type="entry name" value="WD REPEAT-CONTAINING PROTEIN 26"/>
    <property type="match status" value="1"/>
</dbReference>
<dbReference type="Proteomes" id="UP000018001">
    <property type="component" value="Unassembled WGS sequence"/>
</dbReference>
<dbReference type="SUPFAM" id="SSF50978">
    <property type="entry name" value="WD40 repeat-like"/>
    <property type="match status" value="1"/>
</dbReference>
<dbReference type="GO" id="GO:0016491">
    <property type="term" value="F:oxidoreductase activity"/>
    <property type="evidence" value="ECO:0007669"/>
    <property type="project" value="UniProtKB-KW"/>
</dbReference>
<reference evidence="8" key="1">
    <citation type="journal article" date="2014" name="Genome Announc.">
        <title>Draft genome sequence of the formaldehyde-resistant fungus Byssochlamys spectabilis No. 5 (anamorph Paecilomyces variotii No. 5) (NBRC109023).</title>
        <authorList>
            <person name="Oka T."/>
            <person name="Ekino K."/>
            <person name="Fukuda K."/>
            <person name="Nomura Y."/>
        </authorList>
    </citation>
    <scope>NUCLEOTIDE SEQUENCE [LARGE SCALE GENOMIC DNA]</scope>
    <source>
        <strain evidence="8">No. 5 / NBRC 109023</strain>
    </source>
</reference>
<proteinExistence type="predicted"/>
<dbReference type="GO" id="GO:0043161">
    <property type="term" value="P:proteasome-mediated ubiquitin-dependent protein catabolic process"/>
    <property type="evidence" value="ECO:0007669"/>
    <property type="project" value="TreeGrafter"/>
</dbReference>
<name>V5FJT5_BYSSN</name>
<dbReference type="Pfam" id="PF23627">
    <property type="entry name" value="LisH_WDR26"/>
    <property type="match status" value="1"/>
</dbReference>
<dbReference type="PROSITE" id="PS50082">
    <property type="entry name" value="WD_REPEATS_2"/>
    <property type="match status" value="3"/>
</dbReference>
<dbReference type="Gene3D" id="2.130.10.10">
    <property type="entry name" value="YVTN repeat-like/Quinoprotein amine dehydrogenase"/>
    <property type="match status" value="1"/>
</dbReference>
<feature type="region of interest" description="Disordered" evidence="5">
    <location>
        <begin position="387"/>
        <end position="578"/>
    </location>
</feature>
<dbReference type="InterPro" id="IPR019775">
    <property type="entry name" value="WD40_repeat_CS"/>
</dbReference>
<dbReference type="EMBL" id="BAUL01000014">
    <property type="protein sequence ID" value="GAD92018.1"/>
    <property type="molecule type" value="Genomic_DNA"/>
</dbReference>
<keyword evidence="2" id="KW-0677">Repeat</keyword>
<dbReference type="Pfam" id="PF00248">
    <property type="entry name" value="Aldo_ket_red"/>
    <property type="match status" value="1"/>
</dbReference>
<sequence>MDKAPKPTNPLQYYRVLSPAAGVRVSPICLGAMNFGEAWKQRMGECGKERSFEILDYFYEQGGNFIDTANVYQNGESEEWLGEWMESRGNRNEMVIATKFTTFHVPKSQNGKIRVNYQGNHIKNLKAVVDESLRRLKSSYIDILYVHYWDCSTSIPELMQGLNHLVSAGKVHYLGMSDCPAWVVVKANEYARQHGYPQFSVYQGRYSAAQRDVEREILPMCEDQGLSFCAYGALGSGNFKTKEQRERDAGQGRMSFTNTASEKVLKTVDVLERLAKEKGTKITSVAMAYVMKKSPYVYPLIGCRTVDQLKGSIEALTLRLTDEDIDEIESSVPFEPGFPFSMVYQFYNPQAPYHHAMTTGDIPLVKDGGYIDSVSVFDLAANSSPYIPTSAASDRPDPPITTDSAASPRERDTQNSAAAPASSTESGVESESLGTTASSRDNTTSDSRSLRTSNRRRRRRSSPDPSDNTAAEEGSSQGEQGISRVASGEYYSNPSYPREEGHPRSPKRRRLANMRPDGEVSTNSNGFPQTSNGLATSPLSKSSISNSLNGRSSSRNTSNGQPQANGSSKISSTGPSYFGHNREEVTRILIQGLYDLGYNDSANTLTRESGYELESPAVAAFRNAILDGQWTEAENILIRSFHRDGSSDAAGDSDGQAEDEPRLVLAENADKNEMLFCLRQQKFLELLEARDLGAALMVLRQELTPLNYNIPQLHALSSLLMCPAEHLHEQAGWDGPLGPSRERLLSELSKSISPSVMIPDHRLAMLLDYVKQNQINQCLYHNTATAPSLYSDHMCDRNDFPLRATIELSQHSNEVWYCEFSHDGTKLATASRDHSVIVYDTATFTVLHRFVEHDEPVAHVSWSPDDTKLIACSQDRKARVWNVETGRCLLTVNHHREPVTAAAWAADGESFVTASLDLNSSLCHWSMRGQALYMWPGAFRVQDCAITPDGRRLIAADVDKRVHVYNFSTHEEEYCLSLKSKPTSVTVSHDSKHMLVNLAEGQIQLIDIETTEVIRRFRGQKQGEFVIRSTFGGAAENFVVSGSEDSRIYIWHKENGTLVETLEGHLSGCVNAISWNPADPGMFASAGDDRILDTGTSK</sequence>
<dbReference type="InterPro" id="IPR023210">
    <property type="entry name" value="NADP_OxRdtase_dom"/>
</dbReference>
<evidence type="ECO:0000313" key="7">
    <source>
        <dbReference type="EMBL" id="GAD92018.1"/>
    </source>
</evidence>
<dbReference type="eggNOG" id="KOG0293">
    <property type="taxonomic scope" value="Eukaryota"/>
</dbReference>
<evidence type="ECO:0000313" key="8">
    <source>
        <dbReference type="Proteomes" id="UP000018001"/>
    </source>
</evidence>
<feature type="domain" description="CTLH" evidence="6">
    <location>
        <begin position="614"/>
        <end position="694"/>
    </location>
</feature>
<dbReference type="InterPro" id="IPR051350">
    <property type="entry name" value="WD_repeat-ST_regulator"/>
</dbReference>
<evidence type="ECO:0000256" key="1">
    <source>
        <dbReference type="ARBA" id="ARBA00022574"/>
    </source>
</evidence>
<dbReference type="PROSITE" id="PS50294">
    <property type="entry name" value="WD_REPEATS_REGION"/>
    <property type="match status" value="1"/>
</dbReference>
<dbReference type="OrthoDB" id="972532at2759"/>
<comment type="caution">
    <text evidence="7">The sequence shown here is derived from an EMBL/GenBank/DDBJ whole genome shotgun (WGS) entry which is preliminary data.</text>
</comment>
<feature type="compositionally biased region" description="Low complexity" evidence="5">
    <location>
        <begin position="536"/>
        <end position="560"/>
    </location>
</feature>
<dbReference type="SUPFAM" id="SSF51430">
    <property type="entry name" value="NAD(P)-linked oxidoreductase"/>
    <property type="match status" value="1"/>
</dbReference>
<feature type="compositionally biased region" description="Polar residues" evidence="5">
    <location>
        <begin position="414"/>
        <end position="437"/>
    </location>
</feature>